<dbReference type="EMBL" id="JBBMFM010000042">
    <property type="protein sequence ID" value="MEQ2425794.1"/>
    <property type="molecule type" value="Genomic_DNA"/>
</dbReference>
<evidence type="ECO:0000313" key="9">
    <source>
        <dbReference type="Proteomes" id="UP001454086"/>
    </source>
</evidence>
<dbReference type="Pfam" id="PF04002">
    <property type="entry name" value="RadC"/>
    <property type="match status" value="1"/>
</dbReference>
<comment type="caution">
    <text evidence="8">The sequence shown here is derived from an EMBL/GenBank/DDBJ whole genome shotgun (WGS) entry which is preliminary data.</text>
</comment>
<dbReference type="InterPro" id="IPR001405">
    <property type="entry name" value="UPF0758"/>
</dbReference>
<keyword evidence="6" id="KW-0482">Metalloprotease</keyword>
<comment type="similarity">
    <text evidence="1">Belongs to the UPF0758 family.</text>
</comment>
<keyword evidence="2" id="KW-0645">Protease</keyword>
<dbReference type="Gene3D" id="3.40.140.10">
    <property type="entry name" value="Cytidine Deaminase, domain 2"/>
    <property type="match status" value="1"/>
</dbReference>
<protein>
    <submittedName>
        <fullName evidence="8">JAB domain-containing protein</fullName>
    </submittedName>
</protein>
<evidence type="ECO:0000256" key="4">
    <source>
        <dbReference type="ARBA" id="ARBA00022801"/>
    </source>
</evidence>
<dbReference type="CDD" id="cd08071">
    <property type="entry name" value="MPN_DUF2466"/>
    <property type="match status" value="1"/>
</dbReference>
<dbReference type="PANTHER" id="PTHR30471">
    <property type="entry name" value="DNA REPAIR PROTEIN RADC"/>
    <property type="match status" value="1"/>
</dbReference>
<dbReference type="PROSITE" id="PS50249">
    <property type="entry name" value="MPN"/>
    <property type="match status" value="1"/>
</dbReference>
<keyword evidence="3" id="KW-0479">Metal-binding</keyword>
<dbReference type="InterPro" id="IPR025657">
    <property type="entry name" value="RadC_JAB"/>
</dbReference>
<dbReference type="PROSITE" id="PS01302">
    <property type="entry name" value="UPF0758"/>
    <property type="match status" value="1"/>
</dbReference>
<dbReference type="PANTHER" id="PTHR30471:SF3">
    <property type="entry name" value="UPF0758 PROTEIN YEES-RELATED"/>
    <property type="match status" value="1"/>
</dbReference>
<evidence type="ECO:0000313" key="8">
    <source>
        <dbReference type="EMBL" id="MEQ2425794.1"/>
    </source>
</evidence>
<keyword evidence="5" id="KW-0862">Zinc</keyword>
<name>A0ABV1D5V9_9FIRM</name>
<dbReference type="InterPro" id="IPR037518">
    <property type="entry name" value="MPN"/>
</dbReference>
<keyword evidence="4" id="KW-0378">Hydrolase</keyword>
<dbReference type="RefSeq" id="WP_050927314.1">
    <property type="nucleotide sequence ID" value="NZ_JBBMFM010000042.1"/>
</dbReference>
<feature type="domain" description="MPN" evidence="7">
    <location>
        <begin position="41"/>
        <end position="163"/>
    </location>
</feature>
<evidence type="ECO:0000256" key="5">
    <source>
        <dbReference type="ARBA" id="ARBA00022833"/>
    </source>
</evidence>
<evidence type="ECO:0000256" key="6">
    <source>
        <dbReference type="ARBA" id="ARBA00023049"/>
    </source>
</evidence>
<accession>A0ABV1D5V9</accession>
<organism evidence="8 9">
    <name type="scientific">Enterocloster hominis</name>
    <name type="common">ex Hitch et al. 2024</name>
    <dbReference type="NCBI Taxonomy" id="1917870"/>
    <lineage>
        <taxon>Bacteria</taxon>
        <taxon>Bacillati</taxon>
        <taxon>Bacillota</taxon>
        <taxon>Clostridia</taxon>
        <taxon>Lachnospirales</taxon>
        <taxon>Lachnospiraceae</taxon>
        <taxon>Enterocloster</taxon>
    </lineage>
</organism>
<proteinExistence type="inferred from homology"/>
<evidence type="ECO:0000259" key="7">
    <source>
        <dbReference type="PROSITE" id="PS50249"/>
    </source>
</evidence>
<dbReference type="InterPro" id="IPR020891">
    <property type="entry name" value="UPF0758_CS"/>
</dbReference>
<sequence>MERRTQEQELVSMMKRPIPRKKIGVVRLRMVKESSLYGMSRFTDSRESVELVKPLFDMADREMVVVMSLSTKLEPLALEIAAVGGLNTCSVDVRDIFKHSLLNNAAYVICFHNHPSGDPEPGLADKQITRKIEDGGQLLGIPLIDHIIVGETGFYSFRENGLIHVTEPDSAA</sequence>
<evidence type="ECO:0000256" key="2">
    <source>
        <dbReference type="ARBA" id="ARBA00022670"/>
    </source>
</evidence>
<keyword evidence="9" id="KW-1185">Reference proteome</keyword>
<evidence type="ECO:0000256" key="1">
    <source>
        <dbReference type="ARBA" id="ARBA00010243"/>
    </source>
</evidence>
<dbReference type="Proteomes" id="UP001454086">
    <property type="component" value="Unassembled WGS sequence"/>
</dbReference>
<evidence type="ECO:0000256" key="3">
    <source>
        <dbReference type="ARBA" id="ARBA00022723"/>
    </source>
</evidence>
<reference evidence="8 9" key="1">
    <citation type="submission" date="2024-03" db="EMBL/GenBank/DDBJ databases">
        <title>Human intestinal bacterial collection.</title>
        <authorList>
            <person name="Pauvert C."/>
            <person name="Hitch T.C.A."/>
            <person name="Clavel T."/>
        </authorList>
    </citation>
    <scope>NUCLEOTIDE SEQUENCE [LARGE SCALE GENOMIC DNA]</scope>
    <source>
        <strain evidence="8 9">CLA-SR-H021</strain>
    </source>
</reference>
<gene>
    <name evidence="8" type="ORF">WMQ36_12470</name>
</gene>